<evidence type="ECO:0000313" key="3">
    <source>
        <dbReference type="Proteomes" id="UP000053989"/>
    </source>
</evidence>
<accession>A0A0C3EB47</accession>
<proteinExistence type="predicted"/>
<keyword evidence="3" id="KW-1185">Reference proteome</keyword>
<dbReference type="AlphaFoldDB" id="A0A0C3EB47"/>
<reference evidence="2 3" key="1">
    <citation type="submission" date="2014-04" db="EMBL/GenBank/DDBJ databases">
        <authorList>
            <consortium name="DOE Joint Genome Institute"/>
            <person name="Kuo A."/>
            <person name="Kohler A."/>
            <person name="Nagy L.G."/>
            <person name="Floudas D."/>
            <person name="Copeland A."/>
            <person name="Barry K.W."/>
            <person name="Cichocki N."/>
            <person name="Veneault-Fourrey C."/>
            <person name="LaButti K."/>
            <person name="Lindquist E.A."/>
            <person name="Lipzen A."/>
            <person name="Lundell T."/>
            <person name="Morin E."/>
            <person name="Murat C."/>
            <person name="Sun H."/>
            <person name="Tunlid A."/>
            <person name="Henrissat B."/>
            <person name="Grigoriev I.V."/>
            <person name="Hibbett D.S."/>
            <person name="Martin F."/>
            <person name="Nordberg H.P."/>
            <person name="Cantor M.N."/>
            <person name="Hua S.X."/>
        </authorList>
    </citation>
    <scope>NUCLEOTIDE SEQUENCE [LARGE SCALE GENOMIC DNA]</scope>
    <source>
        <strain evidence="2 3">Foug A</strain>
    </source>
</reference>
<feature type="chain" id="PRO_5002177014" description="Secreted protein" evidence="1">
    <location>
        <begin position="24"/>
        <end position="132"/>
    </location>
</feature>
<evidence type="ECO:0000313" key="2">
    <source>
        <dbReference type="EMBL" id="KIM69965.1"/>
    </source>
</evidence>
<dbReference type="InParanoid" id="A0A0C3EB47"/>
<protein>
    <recommendedName>
        <fullName evidence="4">Secreted protein</fullName>
    </recommendedName>
</protein>
<evidence type="ECO:0008006" key="4">
    <source>
        <dbReference type="Google" id="ProtNLM"/>
    </source>
</evidence>
<keyword evidence="1" id="KW-0732">Signal</keyword>
<dbReference type="HOGENOM" id="CLU_1918325_0_0_1"/>
<dbReference type="Proteomes" id="UP000053989">
    <property type="component" value="Unassembled WGS sequence"/>
</dbReference>
<name>A0A0C3EB47_9AGAM</name>
<dbReference type="EMBL" id="KN822005">
    <property type="protein sequence ID" value="KIM69965.1"/>
    <property type="molecule type" value="Genomic_DNA"/>
</dbReference>
<feature type="signal peptide" evidence="1">
    <location>
        <begin position="1"/>
        <end position="23"/>
    </location>
</feature>
<organism evidence="2 3">
    <name type="scientific">Scleroderma citrinum Foug A</name>
    <dbReference type="NCBI Taxonomy" id="1036808"/>
    <lineage>
        <taxon>Eukaryota</taxon>
        <taxon>Fungi</taxon>
        <taxon>Dikarya</taxon>
        <taxon>Basidiomycota</taxon>
        <taxon>Agaricomycotina</taxon>
        <taxon>Agaricomycetes</taxon>
        <taxon>Agaricomycetidae</taxon>
        <taxon>Boletales</taxon>
        <taxon>Sclerodermatineae</taxon>
        <taxon>Sclerodermataceae</taxon>
        <taxon>Scleroderma</taxon>
    </lineage>
</organism>
<gene>
    <name evidence="2" type="ORF">SCLCIDRAFT_495001</name>
</gene>
<sequence>MMALALVRIVEDWALLLWFSVSAIPLLPDPYCVTGVVHSESRRYISRNFMTPIVRLSCFYAYGHINSQWPSSDVFDASQEVKFQMLTCSSILLAAPDSIDHRPIIVDVYSLILVFQSSASTLAFSDLTDGKS</sequence>
<evidence type="ECO:0000256" key="1">
    <source>
        <dbReference type="SAM" id="SignalP"/>
    </source>
</evidence>
<reference evidence="3" key="2">
    <citation type="submission" date="2015-01" db="EMBL/GenBank/DDBJ databases">
        <title>Evolutionary Origins and Diversification of the Mycorrhizal Mutualists.</title>
        <authorList>
            <consortium name="DOE Joint Genome Institute"/>
            <consortium name="Mycorrhizal Genomics Consortium"/>
            <person name="Kohler A."/>
            <person name="Kuo A."/>
            <person name="Nagy L.G."/>
            <person name="Floudas D."/>
            <person name="Copeland A."/>
            <person name="Barry K.W."/>
            <person name="Cichocki N."/>
            <person name="Veneault-Fourrey C."/>
            <person name="LaButti K."/>
            <person name="Lindquist E.A."/>
            <person name="Lipzen A."/>
            <person name="Lundell T."/>
            <person name="Morin E."/>
            <person name="Murat C."/>
            <person name="Riley R."/>
            <person name="Ohm R."/>
            <person name="Sun H."/>
            <person name="Tunlid A."/>
            <person name="Henrissat B."/>
            <person name="Grigoriev I.V."/>
            <person name="Hibbett D.S."/>
            <person name="Martin F."/>
        </authorList>
    </citation>
    <scope>NUCLEOTIDE SEQUENCE [LARGE SCALE GENOMIC DNA]</scope>
    <source>
        <strain evidence="3">Foug A</strain>
    </source>
</reference>